<protein>
    <submittedName>
        <fullName evidence="2">Uncharacterized protein</fullName>
    </submittedName>
</protein>
<feature type="compositionally biased region" description="Polar residues" evidence="1">
    <location>
        <begin position="95"/>
        <end position="117"/>
    </location>
</feature>
<reference evidence="2 3" key="1">
    <citation type="submission" date="2019-03" db="EMBL/GenBank/DDBJ databases">
        <title>Sequencing 25 genomes of Wallemia mellicola.</title>
        <authorList>
            <person name="Gostincar C."/>
        </authorList>
    </citation>
    <scope>NUCLEOTIDE SEQUENCE [LARGE SCALE GENOMIC DNA]</scope>
    <source>
        <strain evidence="2 3">EXF-1262</strain>
    </source>
</reference>
<dbReference type="Proteomes" id="UP000307169">
    <property type="component" value="Unassembled WGS sequence"/>
</dbReference>
<accession>A0A4T0NW46</accession>
<dbReference type="EMBL" id="SPRH01000015">
    <property type="protein sequence ID" value="TIC01756.1"/>
    <property type="molecule type" value="Genomic_DNA"/>
</dbReference>
<sequence length="269" mass="30446">MLSSDYLPTQIEQRGQYSKSLEGRTLSVKEEDSPTYITPSAAQFDLIYDDLLNALMTGDRLLSPPAKRDTLDVPRSAITRKSNISIPDSLKPGRSPTNSQWSPNAFSNTYAQPSTRSKPLPIPGRRLSQRRKQHMEDYRDYLKDDYISAAKREHPKSDKLRYLQLLTEEAESRLMKRATHTEMEGDERHVQSQATATSTPIVRVIDQDSQRKLSTSTVSTAVSTLATPQTPPNTVMQLPQQHEKRPDGMRKSVRTRIAKGLRINPSITR</sequence>
<feature type="region of interest" description="Disordered" evidence="1">
    <location>
        <begin position="73"/>
        <end position="124"/>
    </location>
</feature>
<evidence type="ECO:0000256" key="1">
    <source>
        <dbReference type="SAM" id="MobiDB-lite"/>
    </source>
</evidence>
<name>A0A4T0NW46_9BASI</name>
<evidence type="ECO:0000313" key="3">
    <source>
        <dbReference type="Proteomes" id="UP000307169"/>
    </source>
</evidence>
<feature type="region of interest" description="Disordered" evidence="1">
    <location>
        <begin position="221"/>
        <end position="251"/>
    </location>
</feature>
<evidence type="ECO:0000313" key="2">
    <source>
        <dbReference type="EMBL" id="TIC01756.1"/>
    </source>
</evidence>
<gene>
    <name evidence="2" type="ORF">E3Q17_01685</name>
</gene>
<dbReference type="AlphaFoldDB" id="A0A4T0NW46"/>
<comment type="caution">
    <text evidence="2">The sequence shown here is derived from an EMBL/GenBank/DDBJ whole genome shotgun (WGS) entry which is preliminary data.</text>
</comment>
<proteinExistence type="predicted"/>
<organism evidence="2 3">
    <name type="scientific">Wallemia mellicola</name>
    <dbReference type="NCBI Taxonomy" id="1708541"/>
    <lineage>
        <taxon>Eukaryota</taxon>
        <taxon>Fungi</taxon>
        <taxon>Dikarya</taxon>
        <taxon>Basidiomycota</taxon>
        <taxon>Wallemiomycotina</taxon>
        <taxon>Wallemiomycetes</taxon>
        <taxon>Wallemiales</taxon>
        <taxon>Wallemiaceae</taxon>
        <taxon>Wallemia</taxon>
    </lineage>
</organism>
<feature type="compositionally biased region" description="Basic and acidic residues" evidence="1">
    <location>
        <begin position="241"/>
        <end position="250"/>
    </location>
</feature>